<dbReference type="PRINTS" id="PR00985">
    <property type="entry name" value="TRNASYNTHLEU"/>
</dbReference>
<evidence type="ECO:0000256" key="2">
    <source>
        <dbReference type="ARBA" id="ARBA00013164"/>
    </source>
</evidence>
<dbReference type="GO" id="GO:0005524">
    <property type="term" value="F:ATP binding"/>
    <property type="evidence" value="ECO:0007669"/>
    <property type="project" value="UniProtKB-KW"/>
</dbReference>
<dbReference type="GO" id="GO:0004823">
    <property type="term" value="F:leucine-tRNA ligase activity"/>
    <property type="evidence" value="ECO:0007669"/>
    <property type="project" value="UniProtKB-EC"/>
</dbReference>
<organism evidence="11 12">
    <name type="scientific">Candidatus Giovannonibacteria bacterium GW2011_GWF2_42_19</name>
    <dbReference type="NCBI Taxonomy" id="1618659"/>
    <lineage>
        <taxon>Bacteria</taxon>
        <taxon>Candidatus Giovannoniibacteriota</taxon>
    </lineage>
</organism>
<sequence>MRIEKKWTKLWQRTGVYEPDLTPRKIQGKKAKKPYYNLMMFPYPSAEGLHVGNMYAFTGSDIFGRYQRMKGNDVFEPIGLDGFGIHSENYALKVKRHPAKQAKISEKNFYRQLEMIGNGFAWKEHLETYDPEYYKWTQWIFAEMFRRGLAYRKKQAVNWCPSCMTVLADEQVIGVECERCGSKVIKKDLEQWFFKITDYAERLLEDLDKIDWSEKVKIAQRNWIGKSEGAEIEFPIFVTSDVQKIVSRIKVFTTRPDTLFGATYMVLTPEHELIKNLESRIKNYDEVQKYIEAAKKKTTEERQEAKDKTGVELKGIKAINPANNEKIPVWISDYVLAGYGTGAIMAVPAHDERDFEFAKKFGLKIKPVVQKVDIEVRSILMGFKNIQDQELKNLDIKEIWSADADHKYIEIPKKSLPQFEKLIMERMTPGFWNEYVSSENIVFIFKDKDGSIERLELNEKNDKKINEFSYTFNGKPAQEGTTWRWLPHVPFYKDFFIHTDKGVLINSGQFNGMDSEKAKWEITKFVGGEKKTQYRLRDWLISRQRYWGSPIPLVFCKNCAERIMKREAGIKKKFSKGEIENPGWIAVPDKDLPVKLPYIKDYRPKGRGVSPLAGEPKFYKVKCPKCKKMARRETDVSDTFLDSAWYFFRYIDPKNKKTPFDLICTSEGRSTRFSIFFMFVLSPRFFRIGKLLILTSRSLYSERTDLLSRTAQKCRNPKAML</sequence>
<dbReference type="PROSITE" id="PS00178">
    <property type="entry name" value="AA_TRNA_LIGASE_I"/>
    <property type="match status" value="1"/>
</dbReference>
<dbReference type="InterPro" id="IPR014729">
    <property type="entry name" value="Rossmann-like_a/b/a_fold"/>
</dbReference>
<dbReference type="InterPro" id="IPR002300">
    <property type="entry name" value="aa-tRNA-synth_Ia"/>
</dbReference>
<protein>
    <recommendedName>
        <fullName evidence="2">leucine--tRNA ligase</fullName>
        <ecNumber evidence="2">6.1.1.4</ecNumber>
    </recommendedName>
</protein>
<gene>
    <name evidence="11" type="ORF">UV11_C0006G0028</name>
</gene>
<evidence type="ECO:0000256" key="4">
    <source>
        <dbReference type="ARBA" id="ARBA00022741"/>
    </source>
</evidence>
<feature type="domain" description="Aminoacyl-tRNA synthetase class Ia" evidence="9">
    <location>
        <begin position="535"/>
        <end position="657"/>
    </location>
</feature>
<reference evidence="11 12" key="1">
    <citation type="journal article" date="2015" name="Nature">
        <title>rRNA introns, odd ribosomes, and small enigmatic genomes across a large radiation of phyla.</title>
        <authorList>
            <person name="Brown C.T."/>
            <person name="Hug L.A."/>
            <person name="Thomas B.C."/>
            <person name="Sharon I."/>
            <person name="Castelle C.J."/>
            <person name="Singh A."/>
            <person name="Wilkins M.J."/>
            <person name="Williams K.H."/>
            <person name="Banfield J.F."/>
        </authorList>
    </citation>
    <scope>NUCLEOTIDE SEQUENCE [LARGE SCALE GENOMIC DNA]</scope>
</reference>
<comment type="similarity">
    <text evidence="1 8">Belongs to the class-I aminoacyl-tRNA synthetase family.</text>
</comment>
<dbReference type="PANTHER" id="PTHR43740">
    <property type="entry name" value="LEUCYL-TRNA SYNTHETASE"/>
    <property type="match status" value="1"/>
</dbReference>
<dbReference type="EMBL" id="LCDF01000006">
    <property type="protein sequence ID" value="KKS48623.1"/>
    <property type="molecule type" value="Genomic_DNA"/>
</dbReference>
<keyword evidence="6 8" id="KW-0648">Protein biosynthesis</keyword>
<evidence type="ECO:0000313" key="12">
    <source>
        <dbReference type="Proteomes" id="UP000034036"/>
    </source>
</evidence>
<evidence type="ECO:0000256" key="5">
    <source>
        <dbReference type="ARBA" id="ARBA00022840"/>
    </source>
</evidence>
<feature type="domain" description="Aminoacyl-tRNA synthetase class Ia" evidence="9">
    <location>
        <begin position="7"/>
        <end position="218"/>
    </location>
</feature>
<dbReference type="GO" id="GO:0002161">
    <property type="term" value="F:aminoacyl-tRNA deacylase activity"/>
    <property type="evidence" value="ECO:0007669"/>
    <property type="project" value="InterPro"/>
</dbReference>
<dbReference type="PATRIC" id="fig|1618659.3.peg.239"/>
<dbReference type="InterPro" id="IPR002302">
    <property type="entry name" value="Leu-tRNA-ligase"/>
</dbReference>
<dbReference type="AlphaFoldDB" id="A0A0G1CGD6"/>
<evidence type="ECO:0000313" key="11">
    <source>
        <dbReference type="EMBL" id="KKS48623.1"/>
    </source>
</evidence>
<evidence type="ECO:0000256" key="6">
    <source>
        <dbReference type="ARBA" id="ARBA00022917"/>
    </source>
</evidence>
<keyword evidence="4 8" id="KW-0547">Nucleotide-binding</keyword>
<dbReference type="Gene3D" id="3.90.740.10">
    <property type="entry name" value="Valyl/Leucyl/Isoleucyl-tRNA synthetase, editing domain"/>
    <property type="match status" value="1"/>
</dbReference>
<dbReference type="InterPro" id="IPR025709">
    <property type="entry name" value="Leu_tRNA-synth_edit"/>
</dbReference>
<dbReference type="Pfam" id="PF13603">
    <property type="entry name" value="tRNA-synt_1_2"/>
    <property type="match status" value="1"/>
</dbReference>
<dbReference type="Proteomes" id="UP000034036">
    <property type="component" value="Unassembled WGS sequence"/>
</dbReference>
<comment type="caution">
    <text evidence="11">The sequence shown here is derived from an EMBL/GenBank/DDBJ whole genome shotgun (WGS) entry which is preliminary data.</text>
</comment>
<proteinExistence type="inferred from homology"/>
<evidence type="ECO:0000256" key="8">
    <source>
        <dbReference type="RuleBase" id="RU363035"/>
    </source>
</evidence>
<name>A0A0G1CGD6_9BACT</name>
<feature type="domain" description="Leucyl-tRNA synthetase editing" evidence="10">
    <location>
        <begin position="221"/>
        <end position="375"/>
    </location>
</feature>
<dbReference type="STRING" id="1618659.UV11_C0006G0028"/>
<dbReference type="SUPFAM" id="SSF52374">
    <property type="entry name" value="Nucleotidylyl transferase"/>
    <property type="match status" value="1"/>
</dbReference>
<dbReference type="Gene3D" id="3.40.50.620">
    <property type="entry name" value="HUPs"/>
    <property type="match status" value="2"/>
</dbReference>
<dbReference type="EC" id="6.1.1.4" evidence="2"/>
<evidence type="ECO:0000259" key="10">
    <source>
        <dbReference type="Pfam" id="PF13603"/>
    </source>
</evidence>
<evidence type="ECO:0000256" key="3">
    <source>
        <dbReference type="ARBA" id="ARBA00022598"/>
    </source>
</evidence>
<dbReference type="Pfam" id="PF00133">
    <property type="entry name" value="tRNA-synt_1"/>
    <property type="match status" value="2"/>
</dbReference>
<evidence type="ECO:0000256" key="7">
    <source>
        <dbReference type="ARBA" id="ARBA00023146"/>
    </source>
</evidence>
<dbReference type="InterPro" id="IPR001412">
    <property type="entry name" value="aa-tRNA-synth_I_CS"/>
</dbReference>
<dbReference type="GO" id="GO:0006429">
    <property type="term" value="P:leucyl-tRNA aminoacylation"/>
    <property type="evidence" value="ECO:0007669"/>
    <property type="project" value="InterPro"/>
</dbReference>
<dbReference type="InterPro" id="IPR009008">
    <property type="entry name" value="Val/Leu/Ile-tRNA-synth_edit"/>
</dbReference>
<keyword evidence="5 8" id="KW-0067">ATP-binding</keyword>
<dbReference type="PANTHER" id="PTHR43740:SF2">
    <property type="entry name" value="LEUCINE--TRNA LIGASE, MITOCHONDRIAL"/>
    <property type="match status" value="1"/>
</dbReference>
<accession>A0A0G1CGD6</accession>
<dbReference type="SUPFAM" id="SSF50677">
    <property type="entry name" value="ValRS/IleRS/LeuRS editing domain"/>
    <property type="match status" value="1"/>
</dbReference>
<keyword evidence="7 8" id="KW-0030">Aminoacyl-tRNA synthetase</keyword>
<evidence type="ECO:0000259" key="9">
    <source>
        <dbReference type="Pfam" id="PF00133"/>
    </source>
</evidence>
<evidence type="ECO:0000256" key="1">
    <source>
        <dbReference type="ARBA" id="ARBA00005594"/>
    </source>
</evidence>
<keyword evidence="3 8" id="KW-0436">Ligase</keyword>
<dbReference type="GO" id="GO:0005829">
    <property type="term" value="C:cytosol"/>
    <property type="evidence" value="ECO:0007669"/>
    <property type="project" value="TreeGrafter"/>
</dbReference>